<sequence length="69" mass="7746">MVVRSHVSRSNGSIIAATEAREHHLGRLWQRWSRHLDPGQWRAGIDCVESYLAIVRRELAAAARLAAVS</sequence>
<dbReference type="Proteomes" id="UP000825701">
    <property type="component" value="Chromosome"/>
</dbReference>
<dbReference type="AlphaFoldDB" id="A0A9E6R6G4"/>
<reference evidence="1" key="1">
    <citation type="submission" date="2021-08" db="EMBL/GenBank/DDBJ databases">
        <authorList>
            <person name="Zhang H."/>
            <person name="Xu M."/>
            <person name="Yu Z."/>
            <person name="Yang L."/>
            <person name="Cai Y."/>
        </authorList>
    </citation>
    <scope>NUCLEOTIDE SEQUENCE</scope>
    <source>
        <strain evidence="1">CHL1</strain>
    </source>
</reference>
<proteinExistence type="predicted"/>
<gene>
    <name evidence="1" type="ORF">K6K41_19990</name>
</gene>
<evidence type="ECO:0000313" key="2">
    <source>
        <dbReference type="Proteomes" id="UP000825701"/>
    </source>
</evidence>
<dbReference type="Pfam" id="PF14462">
    <property type="entry name" value="Prok-E2_E"/>
    <property type="match status" value="1"/>
</dbReference>
<evidence type="ECO:0000313" key="1">
    <source>
        <dbReference type="EMBL" id="QZN99107.1"/>
    </source>
</evidence>
<dbReference type="InterPro" id="IPR025701">
    <property type="entry name" value="UBQ-conjugat_E2_E"/>
</dbReference>
<protein>
    <submittedName>
        <fullName evidence="1">Uncharacterized protein</fullName>
    </submittedName>
</protein>
<name>A0A9E6R6G4_9HYPH</name>
<keyword evidence="2" id="KW-1185">Reference proteome</keyword>
<dbReference type="EMBL" id="CP081869">
    <property type="protein sequence ID" value="QZN99107.1"/>
    <property type="molecule type" value="Genomic_DNA"/>
</dbReference>
<accession>A0A9E6R6G4</accession>
<organism evidence="1 2">
    <name type="scientific">Chenggangzhangella methanolivorans</name>
    <dbReference type="NCBI Taxonomy" id="1437009"/>
    <lineage>
        <taxon>Bacteria</taxon>
        <taxon>Pseudomonadati</taxon>
        <taxon>Pseudomonadota</taxon>
        <taxon>Alphaproteobacteria</taxon>
        <taxon>Hyphomicrobiales</taxon>
        <taxon>Methylopilaceae</taxon>
        <taxon>Chenggangzhangella</taxon>
    </lineage>
</organism>
<dbReference type="KEGG" id="cmet:K6K41_19990"/>